<dbReference type="InterPro" id="IPR043732">
    <property type="entry name" value="DUF5675"/>
</dbReference>
<reference evidence="2 3" key="1">
    <citation type="submission" date="2023-07" db="EMBL/GenBank/DDBJ databases">
        <title>Genomic Encyclopedia of Type Strains, Phase IV (KMG-IV): sequencing the most valuable type-strain genomes for metagenomic binning, comparative biology and taxonomic classification.</title>
        <authorList>
            <person name="Goeker M."/>
        </authorList>
    </citation>
    <scope>NUCLEOTIDE SEQUENCE [LARGE SCALE GENOMIC DNA]</scope>
    <source>
        <strain evidence="2 3">DSM 102814</strain>
    </source>
</reference>
<feature type="domain" description="DUF5675" evidence="1">
    <location>
        <begin position="5"/>
        <end position="115"/>
    </location>
</feature>
<name>A0ABU1K870_9FLAO</name>
<comment type="caution">
    <text evidence="2">The sequence shown here is derived from an EMBL/GenBank/DDBJ whole genome shotgun (WGS) entry which is preliminary data.</text>
</comment>
<accession>A0ABU1K870</accession>
<evidence type="ECO:0000259" key="1">
    <source>
        <dbReference type="Pfam" id="PF18925"/>
    </source>
</evidence>
<organism evidence="2 3">
    <name type="scientific">Mesonia maritima</name>
    <dbReference type="NCBI Taxonomy" id="1793873"/>
    <lineage>
        <taxon>Bacteria</taxon>
        <taxon>Pseudomonadati</taxon>
        <taxon>Bacteroidota</taxon>
        <taxon>Flavobacteriia</taxon>
        <taxon>Flavobacteriales</taxon>
        <taxon>Flavobacteriaceae</taxon>
        <taxon>Mesonia</taxon>
    </lineage>
</organism>
<protein>
    <recommendedName>
        <fullName evidence="1">DUF5675 domain-containing protein</fullName>
    </recommendedName>
</protein>
<evidence type="ECO:0000313" key="2">
    <source>
        <dbReference type="EMBL" id="MDR6301820.1"/>
    </source>
</evidence>
<sequence>MELVLKRSYFKKGSNGSLFIKGKLLCHCIELPWKNNKRSHSCIPEGKYRLKLRYSPKFKWHFHVLGVPNRSFILFHPANNALRELRGCIAPVKRLSGPGKGLDSRVAFQQLKQQVYPALKRKEPVFLIINS</sequence>
<dbReference type="Proteomes" id="UP001257659">
    <property type="component" value="Unassembled WGS sequence"/>
</dbReference>
<dbReference type="EMBL" id="JAVDQA010000008">
    <property type="protein sequence ID" value="MDR6301820.1"/>
    <property type="molecule type" value="Genomic_DNA"/>
</dbReference>
<dbReference type="Pfam" id="PF18925">
    <property type="entry name" value="DUF5675"/>
    <property type="match status" value="1"/>
</dbReference>
<gene>
    <name evidence="2" type="ORF">GGR31_002492</name>
</gene>
<proteinExistence type="predicted"/>
<keyword evidence="3" id="KW-1185">Reference proteome</keyword>
<dbReference type="RefSeq" id="WP_309729607.1">
    <property type="nucleotide sequence ID" value="NZ_JAVDQA010000008.1"/>
</dbReference>
<evidence type="ECO:0000313" key="3">
    <source>
        <dbReference type="Proteomes" id="UP001257659"/>
    </source>
</evidence>